<dbReference type="InterPro" id="IPR011051">
    <property type="entry name" value="RmlC_Cupin_sf"/>
</dbReference>
<gene>
    <name evidence="1" type="ORF">EDD27_9945</name>
</gene>
<protein>
    <submittedName>
        <fullName evidence="1">Uncharacterized protein</fullName>
    </submittedName>
</protein>
<dbReference type="EMBL" id="SAUN01000001">
    <property type="protein sequence ID" value="RVX47025.1"/>
    <property type="molecule type" value="Genomic_DNA"/>
</dbReference>
<sequence length="212" mass="23516">MPSPAAWLAGCRVEDVREWADRDRVLAYEHPYGFMVVRLAQAFAPGWQIRMHLWPPKAVQEERMRMNGTHLQQVHAHGWHLWSRVLLGVLDEAGYTAFDEPGSPLAAYSVSSDYGRGSSRLRMERDGVTVQEDRRLRRMPGGEPYLIPAGRLHASFSATESWSVSLVATELAGNVPSTVIAPRSLGSASANERGKARDLPVLWSLLDGVANT</sequence>
<dbReference type="OrthoDB" id="4203230at2"/>
<dbReference type="AlphaFoldDB" id="A0A438MN54"/>
<proteinExistence type="predicted"/>
<dbReference type="Proteomes" id="UP000284824">
    <property type="component" value="Unassembled WGS sequence"/>
</dbReference>
<accession>A0A438MN54</accession>
<dbReference type="RefSeq" id="WP_127939532.1">
    <property type="nucleotide sequence ID" value="NZ_SAUN01000001.1"/>
</dbReference>
<reference evidence="1 2" key="1">
    <citation type="submission" date="2019-01" db="EMBL/GenBank/DDBJ databases">
        <title>Sequencing the genomes of 1000 actinobacteria strains.</title>
        <authorList>
            <person name="Klenk H.-P."/>
        </authorList>
    </citation>
    <scope>NUCLEOTIDE SEQUENCE [LARGE SCALE GENOMIC DNA]</scope>
    <source>
        <strain evidence="1 2">DSM 43925</strain>
    </source>
</reference>
<name>A0A438MN54_9ACTN</name>
<evidence type="ECO:0000313" key="2">
    <source>
        <dbReference type="Proteomes" id="UP000284824"/>
    </source>
</evidence>
<dbReference type="SUPFAM" id="SSF51182">
    <property type="entry name" value="RmlC-like cupins"/>
    <property type="match status" value="1"/>
</dbReference>
<organism evidence="1 2">
    <name type="scientific">Nonomuraea polychroma</name>
    <dbReference type="NCBI Taxonomy" id="46176"/>
    <lineage>
        <taxon>Bacteria</taxon>
        <taxon>Bacillati</taxon>
        <taxon>Actinomycetota</taxon>
        <taxon>Actinomycetes</taxon>
        <taxon>Streptosporangiales</taxon>
        <taxon>Streptosporangiaceae</taxon>
        <taxon>Nonomuraea</taxon>
    </lineage>
</organism>
<keyword evidence="2" id="KW-1185">Reference proteome</keyword>
<comment type="caution">
    <text evidence="1">The sequence shown here is derived from an EMBL/GenBank/DDBJ whole genome shotgun (WGS) entry which is preliminary data.</text>
</comment>
<evidence type="ECO:0000313" key="1">
    <source>
        <dbReference type="EMBL" id="RVX47025.1"/>
    </source>
</evidence>